<comment type="similarity">
    <text evidence="1">Belongs to the metallo-dependent hydrolases superfamily.</text>
</comment>
<name>A0A2W5NG11_RHOSU</name>
<feature type="domain" description="Amidohydrolase-related" evidence="2">
    <location>
        <begin position="5"/>
        <end position="271"/>
    </location>
</feature>
<dbReference type="PANTHER" id="PTHR43569:SF2">
    <property type="entry name" value="AMIDOHYDROLASE-RELATED DOMAIN-CONTAINING PROTEIN"/>
    <property type="match status" value="1"/>
</dbReference>
<dbReference type="Gene3D" id="3.20.20.140">
    <property type="entry name" value="Metal-dependent hydrolases"/>
    <property type="match status" value="1"/>
</dbReference>
<sequence>MTPAIDAHCHFWRLSRGDYGWLAGTGGPLAPIRRDFLPADYPGAGQAIVVQAAPTLGETDFLLGLAAGEPRIAGVVGWVDLADPGAEAVLVARAANPAFKGVRPMLQDIAATGWLEEAPRPSALRTLRDLGLCFDALVTERHLGVLARFAARNPDLPLVIDHAAKPGLTEGWEAGMRALAAFPHVRCKLSGLLTELSPDDRADPARALRPIVARLLDWFGPERLIWGSDWPVLTLAAPYAEWEALTRGLIAELSAGERVAIVGGNAARFYGVGAEAVA</sequence>
<dbReference type="InterPro" id="IPR006680">
    <property type="entry name" value="Amidohydro-rel"/>
</dbReference>
<evidence type="ECO:0000313" key="3">
    <source>
        <dbReference type="EMBL" id="PZQ52104.1"/>
    </source>
</evidence>
<keyword evidence="3" id="KW-0378">Hydrolase</keyword>
<evidence type="ECO:0000259" key="2">
    <source>
        <dbReference type="Pfam" id="PF04909"/>
    </source>
</evidence>
<evidence type="ECO:0000256" key="1">
    <source>
        <dbReference type="ARBA" id="ARBA00038310"/>
    </source>
</evidence>
<dbReference type="EMBL" id="QFPW01000001">
    <property type="protein sequence ID" value="PZQ52104.1"/>
    <property type="molecule type" value="Genomic_DNA"/>
</dbReference>
<dbReference type="AlphaFoldDB" id="A0A2W5NG11"/>
<dbReference type="Pfam" id="PF04909">
    <property type="entry name" value="Amidohydro_2"/>
    <property type="match status" value="1"/>
</dbReference>
<dbReference type="InterPro" id="IPR052350">
    <property type="entry name" value="Metallo-dep_Lactonases"/>
</dbReference>
<dbReference type="SUPFAM" id="SSF51556">
    <property type="entry name" value="Metallo-dependent hydrolases"/>
    <property type="match status" value="1"/>
</dbReference>
<gene>
    <name evidence="3" type="ORF">DI556_00045</name>
</gene>
<proteinExistence type="inferred from homology"/>
<reference evidence="3 4" key="1">
    <citation type="submission" date="2017-08" db="EMBL/GenBank/DDBJ databases">
        <title>Infants hospitalized years apart are colonized by the same room-sourced microbial strains.</title>
        <authorList>
            <person name="Brooks B."/>
            <person name="Olm M.R."/>
            <person name="Firek B.A."/>
            <person name="Baker R."/>
            <person name="Thomas B.C."/>
            <person name="Morowitz M.J."/>
            <person name="Banfield J.F."/>
        </authorList>
    </citation>
    <scope>NUCLEOTIDE SEQUENCE [LARGE SCALE GENOMIC DNA]</scope>
    <source>
        <strain evidence="3">S2_005_002_R2_34</strain>
    </source>
</reference>
<organism evidence="3 4">
    <name type="scientific">Rhodovulum sulfidophilum</name>
    <name type="common">Rhodobacter sulfidophilus</name>
    <dbReference type="NCBI Taxonomy" id="35806"/>
    <lineage>
        <taxon>Bacteria</taxon>
        <taxon>Pseudomonadati</taxon>
        <taxon>Pseudomonadota</taxon>
        <taxon>Alphaproteobacteria</taxon>
        <taxon>Rhodobacterales</taxon>
        <taxon>Paracoccaceae</taxon>
        <taxon>Rhodovulum</taxon>
    </lineage>
</organism>
<dbReference type="GO" id="GO:0016787">
    <property type="term" value="F:hydrolase activity"/>
    <property type="evidence" value="ECO:0007669"/>
    <property type="project" value="UniProtKB-KW"/>
</dbReference>
<protein>
    <submittedName>
        <fullName evidence="3">Amidohydrolase</fullName>
    </submittedName>
</protein>
<evidence type="ECO:0000313" key="4">
    <source>
        <dbReference type="Proteomes" id="UP000249185"/>
    </source>
</evidence>
<accession>A0A2W5NG11</accession>
<dbReference type="Proteomes" id="UP000249185">
    <property type="component" value="Unassembled WGS sequence"/>
</dbReference>
<dbReference type="PANTHER" id="PTHR43569">
    <property type="entry name" value="AMIDOHYDROLASE"/>
    <property type="match status" value="1"/>
</dbReference>
<comment type="caution">
    <text evidence="3">The sequence shown here is derived from an EMBL/GenBank/DDBJ whole genome shotgun (WGS) entry which is preliminary data.</text>
</comment>
<dbReference type="InterPro" id="IPR032466">
    <property type="entry name" value="Metal_Hydrolase"/>
</dbReference>